<evidence type="ECO:0000256" key="1">
    <source>
        <dbReference type="SAM" id="Coils"/>
    </source>
</evidence>
<evidence type="ECO:0008006" key="5">
    <source>
        <dbReference type="Google" id="ProtNLM"/>
    </source>
</evidence>
<gene>
    <name evidence="3" type="ORF">SAMN05216302_10466</name>
</gene>
<sequence>MFTELKIAGTIGGWIGKKVLPFLIVAAVVYFGWQHISSSIYNEGWNARDAVADAEKARSDADYKRRIEEAEDKAEKTRVESQTQILRIINEKNERTKKLESDIANLNDQRLFVNAKRTKPARDCSDRNVQADQDTGQPGSGASRVELSGEASRNVRRDYFNGQRVVGQYLDVRDLILTNPQCFEVVD</sequence>
<feature type="compositionally biased region" description="Polar residues" evidence="2">
    <location>
        <begin position="127"/>
        <end position="137"/>
    </location>
</feature>
<proteinExistence type="predicted"/>
<name>A0A1I4G3Z3_9PROT</name>
<keyword evidence="1" id="KW-0175">Coiled coil</keyword>
<feature type="region of interest" description="Disordered" evidence="2">
    <location>
        <begin position="117"/>
        <end position="150"/>
    </location>
</feature>
<dbReference type="Proteomes" id="UP000199533">
    <property type="component" value="Unassembled WGS sequence"/>
</dbReference>
<dbReference type="AlphaFoldDB" id="A0A1I4G3Z3"/>
<evidence type="ECO:0000256" key="2">
    <source>
        <dbReference type="SAM" id="MobiDB-lite"/>
    </source>
</evidence>
<reference evidence="4" key="1">
    <citation type="submission" date="2016-10" db="EMBL/GenBank/DDBJ databases">
        <authorList>
            <person name="Varghese N."/>
            <person name="Submissions S."/>
        </authorList>
    </citation>
    <scope>NUCLEOTIDE SEQUENCE [LARGE SCALE GENOMIC DNA]</scope>
    <source>
        <strain evidence="4">Nm69</strain>
    </source>
</reference>
<evidence type="ECO:0000313" key="4">
    <source>
        <dbReference type="Proteomes" id="UP000199533"/>
    </source>
</evidence>
<dbReference type="STRING" id="52441.SAMN05216302_10466"/>
<evidence type="ECO:0000313" key="3">
    <source>
        <dbReference type="EMBL" id="SFL23781.1"/>
    </source>
</evidence>
<dbReference type="EMBL" id="FOSP01000046">
    <property type="protein sequence ID" value="SFL23781.1"/>
    <property type="molecule type" value="Genomic_DNA"/>
</dbReference>
<keyword evidence="4" id="KW-1185">Reference proteome</keyword>
<protein>
    <recommendedName>
        <fullName evidence="5">Bacteriophage Rz lysis protein</fullName>
    </recommendedName>
</protein>
<dbReference type="RefSeq" id="WP_090702861.1">
    <property type="nucleotide sequence ID" value="NZ_FOSP01000046.1"/>
</dbReference>
<accession>A0A1I4G3Z3</accession>
<feature type="coiled-coil region" evidence="1">
    <location>
        <begin position="60"/>
        <end position="109"/>
    </location>
</feature>
<organism evidence="3 4">
    <name type="scientific">Nitrosomonas aestuarii</name>
    <dbReference type="NCBI Taxonomy" id="52441"/>
    <lineage>
        <taxon>Bacteria</taxon>
        <taxon>Pseudomonadati</taxon>
        <taxon>Pseudomonadota</taxon>
        <taxon>Betaproteobacteria</taxon>
        <taxon>Nitrosomonadales</taxon>
        <taxon>Nitrosomonadaceae</taxon>
        <taxon>Nitrosomonas</taxon>
    </lineage>
</organism>